<dbReference type="Proteomes" id="UP001431572">
    <property type="component" value="Chromosome 1"/>
</dbReference>
<name>A0A8T7M265_9CHLR</name>
<reference evidence="2 4" key="1">
    <citation type="submission" date="2020-06" db="EMBL/GenBank/DDBJ databases">
        <title>Anoxygenic phototrophic Chloroflexota member uses a Type I reaction center.</title>
        <authorList>
            <person name="Tsuji J.M."/>
            <person name="Shaw N.A."/>
            <person name="Nagashima S."/>
            <person name="Venkiteswaran J."/>
            <person name="Schiff S.L."/>
            <person name="Hanada S."/>
            <person name="Tank M."/>
            <person name="Neufeld J.D."/>
        </authorList>
    </citation>
    <scope>NUCLEOTIDE SEQUENCE [LARGE SCALE GENOMIC DNA]</scope>
    <source>
        <strain evidence="2">L227-S17</strain>
    </source>
</reference>
<proteinExistence type="predicted"/>
<evidence type="ECO:0000313" key="4">
    <source>
        <dbReference type="Proteomes" id="UP000521676"/>
    </source>
</evidence>
<evidence type="ECO:0000313" key="3">
    <source>
        <dbReference type="EMBL" id="WJW66258.1"/>
    </source>
</evidence>
<feature type="region of interest" description="Disordered" evidence="1">
    <location>
        <begin position="156"/>
        <end position="200"/>
    </location>
</feature>
<evidence type="ECO:0000313" key="2">
    <source>
        <dbReference type="EMBL" id="NWJ44365.1"/>
    </source>
</evidence>
<organism evidence="2 4">
    <name type="scientific">Candidatus Chlorohelix allophototropha</name>
    <dbReference type="NCBI Taxonomy" id="3003348"/>
    <lineage>
        <taxon>Bacteria</taxon>
        <taxon>Bacillati</taxon>
        <taxon>Chloroflexota</taxon>
        <taxon>Chloroflexia</taxon>
        <taxon>Candidatus Chloroheliales</taxon>
        <taxon>Candidatus Chloroheliaceae</taxon>
        <taxon>Candidatus Chlorohelix</taxon>
    </lineage>
</organism>
<dbReference type="RefSeq" id="WP_341468141.1">
    <property type="nucleotide sequence ID" value="NZ_CP128399.1"/>
</dbReference>
<gene>
    <name evidence="2" type="ORF">HXX08_00655</name>
    <name evidence="3" type="ORF">OZ401_002050</name>
</gene>
<protein>
    <submittedName>
        <fullName evidence="2">Uncharacterized protein</fullName>
    </submittedName>
</protein>
<sequence length="200" mass="21399">MSQSQPNFRINFMDYVLPDGSIERRYRDGTSERRTIAGPGRIQWNDNRGRSGVDINLGNGQVQRQFANGQASFGQDLGNGITSWNGGQYVTINETPLPEQLPPPPTPLKGLGGLMVGLGLGWMFGLSAYANNPYGLDPNAPEYALFAEYEMQQEQLRRQQLAASSSSSGDGGDSGSSSSDSDWSGDNSGSGGDFGTDSFG</sequence>
<feature type="compositionally biased region" description="Low complexity" evidence="1">
    <location>
        <begin position="175"/>
        <end position="187"/>
    </location>
</feature>
<reference evidence="3" key="2">
    <citation type="journal article" date="2024" name="Nature">
        <title>Anoxygenic phototroph of the Chloroflexota uses a type I reaction centre.</title>
        <authorList>
            <person name="Tsuji J.M."/>
            <person name="Shaw N.A."/>
            <person name="Nagashima S."/>
            <person name="Venkiteswaran J.J."/>
            <person name="Schiff S.L."/>
            <person name="Watanabe T."/>
            <person name="Fukui M."/>
            <person name="Hanada S."/>
            <person name="Tank M."/>
            <person name="Neufeld J.D."/>
        </authorList>
    </citation>
    <scope>NUCLEOTIDE SEQUENCE</scope>
    <source>
        <strain evidence="3">L227-S17</strain>
    </source>
</reference>
<evidence type="ECO:0000313" key="5">
    <source>
        <dbReference type="Proteomes" id="UP001431572"/>
    </source>
</evidence>
<dbReference type="EMBL" id="CP128399">
    <property type="protein sequence ID" value="WJW66258.1"/>
    <property type="molecule type" value="Genomic_DNA"/>
</dbReference>
<evidence type="ECO:0000256" key="1">
    <source>
        <dbReference type="SAM" id="MobiDB-lite"/>
    </source>
</evidence>
<dbReference type="Proteomes" id="UP000521676">
    <property type="component" value="Unassembled WGS sequence"/>
</dbReference>
<dbReference type="EMBL" id="JACATZ010000001">
    <property type="protein sequence ID" value="NWJ44365.1"/>
    <property type="molecule type" value="Genomic_DNA"/>
</dbReference>
<feature type="compositionally biased region" description="Low complexity" evidence="1">
    <location>
        <begin position="156"/>
        <end position="168"/>
    </location>
</feature>
<accession>A0A8T7M265</accession>
<dbReference type="AlphaFoldDB" id="A0A8T7M265"/>
<keyword evidence="5" id="KW-1185">Reference proteome</keyword>